<gene>
    <name evidence="1" type="ORF">VNO77_23200</name>
</gene>
<sequence>MGQNPLEAVRSLSKLWPISSGGPFDSCKEKETLWHLEELASFRVEKNLGSFLHSLHCQTYSSLAKESLFLTQASFRANAEWPMEFFMSLQAAQVNEPEDKHTEVPKAAQSSECYPILAINGGYYVSSKPREDSFLIQLKAQKRPLAEALIKLKFCYGSCDETMLVREINDLALMKQSMVSLKSLNSLCSSESEHAYAKIDRHESSTCSLSTIDSYEVLPPGSHGLMVR</sequence>
<organism evidence="1 2">
    <name type="scientific">Canavalia gladiata</name>
    <name type="common">Sword bean</name>
    <name type="synonym">Dolichos gladiatus</name>
    <dbReference type="NCBI Taxonomy" id="3824"/>
    <lineage>
        <taxon>Eukaryota</taxon>
        <taxon>Viridiplantae</taxon>
        <taxon>Streptophyta</taxon>
        <taxon>Embryophyta</taxon>
        <taxon>Tracheophyta</taxon>
        <taxon>Spermatophyta</taxon>
        <taxon>Magnoliopsida</taxon>
        <taxon>eudicotyledons</taxon>
        <taxon>Gunneridae</taxon>
        <taxon>Pentapetalae</taxon>
        <taxon>rosids</taxon>
        <taxon>fabids</taxon>
        <taxon>Fabales</taxon>
        <taxon>Fabaceae</taxon>
        <taxon>Papilionoideae</taxon>
        <taxon>50 kb inversion clade</taxon>
        <taxon>NPAAA clade</taxon>
        <taxon>indigoferoid/millettioid clade</taxon>
        <taxon>Phaseoleae</taxon>
        <taxon>Canavalia</taxon>
    </lineage>
</organism>
<dbReference type="AlphaFoldDB" id="A0AAN9L409"/>
<accession>A0AAN9L409</accession>
<name>A0AAN9L409_CANGL</name>
<protein>
    <submittedName>
        <fullName evidence="1">Uncharacterized protein</fullName>
    </submittedName>
</protein>
<dbReference type="Proteomes" id="UP001367508">
    <property type="component" value="Unassembled WGS sequence"/>
</dbReference>
<dbReference type="EMBL" id="JAYMYQ010000005">
    <property type="protein sequence ID" value="KAK7329055.1"/>
    <property type="molecule type" value="Genomic_DNA"/>
</dbReference>
<evidence type="ECO:0000313" key="2">
    <source>
        <dbReference type="Proteomes" id="UP001367508"/>
    </source>
</evidence>
<proteinExistence type="predicted"/>
<comment type="caution">
    <text evidence="1">The sequence shown here is derived from an EMBL/GenBank/DDBJ whole genome shotgun (WGS) entry which is preliminary data.</text>
</comment>
<keyword evidence="2" id="KW-1185">Reference proteome</keyword>
<evidence type="ECO:0000313" key="1">
    <source>
        <dbReference type="EMBL" id="KAK7329055.1"/>
    </source>
</evidence>
<reference evidence="1 2" key="1">
    <citation type="submission" date="2024-01" db="EMBL/GenBank/DDBJ databases">
        <title>The genomes of 5 underutilized Papilionoideae crops provide insights into root nodulation and disease resistanc.</title>
        <authorList>
            <person name="Jiang F."/>
        </authorList>
    </citation>
    <scope>NUCLEOTIDE SEQUENCE [LARGE SCALE GENOMIC DNA]</scope>
    <source>
        <strain evidence="1">LVBAO_FW01</strain>
        <tissue evidence="1">Leaves</tissue>
    </source>
</reference>